<reference evidence="7" key="1">
    <citation type="journal article" date="2019" name="PLoS Negl. Trop. Dis.">
        <title>Revisiting the worldwide diversity of Leptospira species in the environment.</title>
        <authorList>
            <person name="Vincent A.T."/>
            <person name="Schiettekatte O."/>
            <person name="Bourhy P."/>
            <person name="Veyrier F.J."/>
            <person name="Picardeau M."/>
        </authorList>
    </citation>
    <scope>NUCLEOTIDE SEQUENCE [LARGE SCALE GENOMIC DNA]</scope>
    <source>
        <strain evidence="7">201702476</strain>
    </source>
</reference>
<organism evidence="7 8">
    <name type="scientific">Leptospira ognonensis</name>
    <dbReference type="NCBI Taxonomy" id="2484945"/>
    <lineage>
        <taxon>Bacteria</taxon>
        <taxon>Pseudomonadati</taxon>
        <taxon>Spirochaetota</taxon>
        <taxon>Spirochaetia</taxon>
        <taxon>Leptospirales</taxon>
        <taxon>Leptospiraceae</taxon>
        <taxon>Leptospira</taxon>
    </lineage>
</organism>
<evidence type="ECO:0000313" key="7">
    <source>
        <dbReference type="EMBL" id="TGL57148.1"/>
    </source>
</evidence>
<dbReference type="EMBL" id="RQGD01000039">
    <property type="protein sequence ID" value="TGL57148.1"/>
    <property type="molecule type" value="Genomic_DNA"/>
</dbReference>
<proteinExistence type="inferred from homology"/>
<sequence>MMPIFFIGHGSPMNAILDTEFSRSWSELKETIPKPKAILCISAHWLTHQTSITSNEFPPTIHDFGGFPKELFEVEYPVPGDKEYSLKIADDLKSFQCKPDDSWGLDHGTWSILKHIYPKAEIPVIQLSIKNTTDGRYHFELGKALHYLREQNVLILGSGNLIHNLGLVDWSKMHHPNFGYDWAIRANELFKSLILSREEEKLINYQSLGKDANLAMPTPEHFLPFLYILGASTVDDPVQIFNDQLVMGSLNMTSVRYG</sequence>
<dbReference type="GO" id="GO:0016702">
    <property type="term" value="F:oxidoreductase activity, acting on single donors with incorporation of molecular oxygen, incorporation of two atoms of oxygen"/>
    <property type="evidence" value="ECO:0007669"/>
    <property type="project" value="UniProtKB-ARBA"/>
</dbReference>
<dbReference type="GO" id="GO:0008198">
    <property type="term" value="F:ferrous iron binding"/>
    <property type="evidence" value="ECO:0007669"/>
    <property type="project" value="InterPro"/>
</dbReference>
<protein>
    <submittedName>
        <fullName evidence="7">4,5-DOPA dioxygenase extradiol</fullName>
    </submittedName>
</protein>
<keyword evidence="7" id="KW-0223">Dioxygenase</keyword>
<dbReference type="OrthoDB" id="9790889at2"/>
<dbReference type="PANTHER" id="PTHR30096:SF0">
    <property type="entry name" value="4,5-DOPA DIOXYGENASE EXTRADIOL-LIKE PROTEIN"/>
    <property type="match status" value="1"/>
</dbReference>
<evidence type="ECO:0000256" key="5">
    <source>
        <dbReference type="ARBA" id="ARBA00023002"/>
    </source>
</evidence>
<gene>
    <name evidence="7" type="ORF">EHQ58_15290</name>
</gene>
<comment type="similarity">
    <text evidence="2">Belongs to the DODA-type extradiol aromatic ring-opening dioxygenase family.</text>
</comment>
<feature type="domain" description="Extradiol ring-cleavage dioxygenase class III enzyme subunit B" evidence="6">
    <location>
        <begin position="25"/>
        <end position="235"/>
    </location>
</feature>
<dbReference type="Pfam" id="PF02900">
    <property type="entry name" value="LigB"/>
    <property type="match status" value="1"/>
</dbReference>
<accession>A0A4R9JZS5</accession>
<comment type="cofactor">
    <cofactor evidence="1">
        <name>Zn(2+)</name>
        <dbReference type="ChEBI" id="CHEBI:29105"/>
    </cofactor>
</comment>
<evidence type="ECO:0000256" key="2">
    <source>
        <dbReference type="ARBA" id="ARBA00007581"/>
    </source>
</evidence>
<keyword evidence="8" id="KW-1185">Reference proteome</keyword>
<name>A0A4R9JZS5_9LEPT</name>
<dbReference type="InterPro" id="IPR004183">
    <property type="entry name" value="Xdiol_dOase_suB"/>
</dbReference>
<dbReference type="Gene3D" id="3.40.830.10">
    <property type="entry name" value="LigB-like"/>
    <property type="match status" value="1"/>
</dbReference>
<dbReference type="InterPro" id="IPR014436">
    <property type="entry name" value="Extradiol_dOase_DODA"/>
</dbReference>
<evidence type="ECO:0000313" key="8">
    <source>
        <dbReference type="Proteomes" id="UP000297693"/>
    </source>
</evidence>
<evidence type="ECO:0000259" key="6">
    <source>
        <dbReference type="Pfam" id="PF02900"/>
    </source>
</evidence>
<keyword evidence="4" id="KW-0862">Zinc</keyword>
<comment type="caution">
    <text evidence="7">The sequence shown here is derived from an EMBL/GenBank/DDBJ whole genome shotgun (WGS) entry which is preliminary data.</text>
</comment>
<evidence type="ECO:0000256" key="4">
    <source>
        <dbReference type="ARBA" id="ARBA00022833"/>
    </source>
</evidence>
<dbReference type="GO" id="GO:0008270">
    <property type="term" value="F:zinc ion binding"/>
    <property type="evidence" value="ECO:0007669"/>
    <property type="project" value="InterPro"/>
</dbReference>
<dbReference type="Proteomes" id="UP000297693">
    <property type="component" value="Unassembled WGS sequence"/>
</dbReference>
<dbReference type="NCBIfam" id="NF007914">
    <property type="entry name" value="PRK10628.1"/>
    <property type="match status" value="1"/>
</dbReference>
<keyword evidence="3" id="KW-0479">Metal-binding</keyword>
<dbReference type="PIRSF" id="PIRSF006157">
    <property type="entry name" value="Doxgns_DODA"/>
    <property type="match status" value="1"/>
</dbReference>
<dbReference type="SUPFAM" id="SSF53213">
    <property type="entry name" value="LigB-like"/>
    <property type="match status" value="1"/>
</dbReference>
<evidence type="ECO:0000256" key="1">
    <source>
        <dbReference type="ARBA" id="ARBA00001947"/>
    </source>
</evidence>
<dbReference type="AlphaFoldDB" id="A0A4R9JZS5"/>
<dbReference type="CDD" id="cd07363">
    <property type="entry name" value="45_DOPA_Dioxygenase"/>
    <property type="match status" value="1"/>
</dbReference>
<dbReference type="PANTHER" id="PTHR30096">
    <property type="entry name" value="4,5-DOPA DIOXYGENASE EXTRADIOL-LIKE PROTEIN"/>
    <property type="match status" value="1"/>
</dbReference>
<dbReference type="RefSeq" id="WP_135624776.1">
    <property type="nucleotide sequence ID" value="NZ_RQGD01000039.1"/>
</dbReference>
<evidence type="ECO:0000256" key="3">
    <source>
        <dbReference type="ARBA" id="ARBA00022723"/>
    </source>
</evidence>
<keyword evidence="5" id="KW-0560">Oxidoreductase</keyword>